<proteinExistence type="predicted"/>
<evidence type="ECO:0000313" key="2">
    <source>
        <dbReference type="Proteomes" id="UP000285906"/>
    </source>
</evidence>
<evidence type="ECO:0008006" key="3">
    <source>
        <dbReference type="Google" id="ProtNLM"/>
    </source>
</evidence>
<evidence type="ECO:0000313" key="1">
    <source>
        <dbReference type="EMBL" id="RKE79099.1"/>
    </source>
</evidence>
<sequence>MMKPQEFLAKYNIDLNKTTSLLSQKGFRLLSEDEINETKEWLANYKLGIDLFPIITNDESDFIAVYTEEPLLDKVALLQHSNLDFTPKFKNINNLINHIKNGIINHDNNWESFDNHFDYPNHTNNQQEKLIIEKLKKNLENKDISSDRYELLTSAIMVFTPYEKIENIYPYLDDKDVFVRQKCVSILGDFYRHEPIKEKIRKTLKTINNEMLAKQVYDGSLVETKKGFWKSLFN</sequence>
<dbReference type="Proteomes" id="UP000285906">
    <property type="component" value="Unassembled WGS sequence"/>
</dbReference>
<gene>
    <name evidence="1" type="ORF">BXY58_3361</name>
</gene>
<name>A0A420CKM7_9FLAO</name>
<organism evidence="1 2">
    <name type="scientific">Epilithonimonas arachidiradicis</name>
    <dbReference type="NCBI Taxonomy" id="1617282"/>
    <lineage>
        <taxon>Bacteria</taxon>
        <taxon>Pseudomonadati</taxon>
        <taxon>Bacteroidota</taxon>
        <taxon>Flavobacteriia</taxon>
        <taxon>Flavobacteriales</taxon>
        <taxon>Weeksellaceae</taxon>
        <taxon>Chryseobacterium group</taxon>
        <taxon>Epilithonimonas</taxon>
    </lineage>
</organism>
<protein>
    <recommendedName>
        <fullName evidence="3">HEAT repeat domain-containing protein</fullName>
    </recommendedName>
</protein>
<dbReference type="AlphaFoldDB" id="A0A420CKM7"/>
<accession>A0A420CKM7</accession>
<dbReference type="RefSeq" id="WP_120214887.1">
    <property type="nucleotide sequence ID" value="NZ_RAQH01000012.1"/>
</dbReference>
<dbReference type="OrthoDB" id="1149065at2"/>
<reference evidence="1 2" key="1">
    <citation type="submission" date="2018-09" db="EMBL/GenBank/DDBJ databases">
        <title>Genomic Encyclopedia of Archaeal and Bacterial Type Strains, Phase II (KMG-II): from individual species to whole genera.</title>
        <authorList>
            <person name="Goeker M."/>
        </authorList>
    </citation>
    <scope>NUCLEOTIDE SEQUENCE [LARGE SCALE GENOMIC DNA]</scope>
    <source>
        <strain evidence="1 2">DSM 27620</strain>
    </source>
</reference>
<comment type="caution">
    <text evidence="1">The sequence shown here is derived from an EMBL/GenBank/DDBJ whole genome shotgun (WGS) entry which is preliminary data.</text>
</comment>
<dbReference type="EMBL" id="RAQH01000012">
    <property type="protein sequence ID" value="RKE79099.1"/>
    <property type="molecule type" value="Genomic_DNA"/>
</dbReference>